<dbReference type="Proteomes" id="UP001597036">
    <property type="component" value="Unassembled WGS sequence"/>
</dbReference>
<keyword evidence="3" id="KW-0326">Glycosidase</keyword>
<dbReference type="Gene3D" id="3.20.20.80">
    <property type="entry name" value="Glycosidases"/>
    <property type="match status" value="1"/>
</dbReference>
<dbReference type="InterPro" id="IPR032311">
    <property type="entry name" value="DUF4982"/>
</dbReference>
<dbReference type="InterPro" id="IPR006102">
    <property type="entry name" value="Ig-like_GH2"/>
</dbReference>
<comment type="caution">
    <text evidence="8">The sequence shown here is derived from an EMBL/GenBank/DDBJ whole genome shotgun (WGS) entry which is preliminary data.</text>
</comment>
<keyword evidence="2 8" id="KW-0378">Hydrolase</keyword>
<dbReference type="Pfam" id="PF00703">
    <property type="entry name" value="Glyco_hydro_2"/>
    <property type="match status" value="1"/>
</dbReference>
<dbReference type="PANTHER" id="PTHR42732:SF1">
    <property type="entry name" value="BETA-MANNOSIDASE"/>
    <property type="match status" value="1"/>
</dbReference>
<dbReference type="SUPFAM" id="SSF49785">
    <property type="entry name" value="Galactose-binding domain-like"/>
    <property type="match status" value="1"/>
</dbReference>
<evidence type="ECO:0000259" key="4">
    <source>
        <dbReference type="Pfam" id="PF00703"/>
    </source>
</evidence>
<dbReference type="Gene3D" id="2.60.120.260">
    <property type="entry name" value="Galactose-binding domain-like"/>
    <property type="match status" value="1"/>
</dbReference>
<feature type="domain" description="Glycoside hydrolase family 2" evidence="7">
    <location>
        <begin position="740"/>
        <end position="819"/>
    </location>
</feature>
<comment type="similarity">
    <text evidence="1">Belongs to the glycosyl hydrolase 2 family.</text>
</comment>
<dbReference type="InterPro" id="IPR006101">
    <property type="entry name" value="Glyco_hydro_2"/>
</dbReference>
<evidence type="ECO:0000256" key="2">
    <source>
        <dbReference type="ARBA" id="ARBA00022801"/>
    </source>
</evidence>
<gene>
    <name evidence="8" type="ORF">ACFQY8_00485</name>
</gene>
<dbReference type="InterPro" id="IPR017853">
    <property type="entry name" value="GH"/>
</dbReference>
<dbReference type="Pfam" id="PF18565">
    <property type="entry name" value="Glyco_hydro2_C5"/>
    <property type="match status" value="1"/>
</dbReference>
<feature type="domain" description="Glycoside hydrolase family 2 catalytic" evidence="5">
    <location>
        <begin position="265"/>
        <end position="434"/>
    </location>
</feature>
<dbReference type="InterPro" id="IPR051913">
    <property type="entry name" value="GH2_Domain-Containing"/>
</dbReference>
<evidence type="ECO:0000256" key="3">
    <source>
        <dbReference type="ARBA" id="ARBA00023295"/>
    </source>
</evidence>
<dbReference type="RefSeq" id="WP_377937574.1">
    <property type="nucleotide sequence ID" value="NZ_JBHTHQ010000006.1"/>
</dbReference>
<dbReference type="Pfam" id="PF02836">
    <property type="entry name" value="Glyco_hydro_2_C"/>
    <property type="match status" value="1"/>
</dbReference>
<dbReference type="GO" id="GO:0016787">
    <property type="term" value="F:hydrolase activity"/>
    <property type="evidence" value="ECO:0007669"/>
    <property type="project" value="UniProtKB-KW"/>
</dbReference>
<evidence type="ECO:0000259" key="5">
    <source>
        <dbReference type="Pfam" id="PF02836"/>
    </source>
</evidence>
<evidence type="ECO:0000259" key="7">
    <source>
        <dbReference type="Pfam" id="PF18565"/>
    </source>
</evidence>
<evidence type="ECO:0000313" key="9">
    <source>
        <dbReference type="Proteomes" id="UP001597036"/>
    </source>
</evidence>
<dbReference type="InterPro" id="IPR008979">
    <property type="entry name" value="Galactose-bd-like_sf"/>
</dbReference>
<accession>A0ABW2Y3Y6</accession>
<dbReference type="Gene3D" id="2.60.40.10">
    <property type="entry name" value="Immunoglobulins"/>
    <property type="match status" value="3"/>
</dbReference>
<dbReference type="InterPro" id="IPR040605">
    <property type="entry name" value="Glyco_hydro2_dom5"/>
</dbReference>
<feature type="domain" description="DUF4982" evidence="6">
    <location>
        <begin position="653"/>
        <end position="710"/>
    </location>
</feature>
<dbReference type="SUPFAM" id="SSF49303">
    <property type="entry name" value="beta-Galactosidase/glucuronidase domain"/>
    <property type="match status" value="1"/>
</dbReference>
<reference evidence="9" key="1">
    <citation type="journal article" date="2019" name="Int. J. Syst. Evol. Microbiol.">
        <title>The Global Catalogue of Microorganisms (GCM) 10K type strain sequencing project: providing services to taxonomists for standard genome sequencing and annotation.</title>
        <authorList>
            <consortium name="The Broad Institute Genomics Platform"/>
            <consortium name="The Broad Institute Genome Sequencing Center for Infectious Disease"/>
            <person name="Wu L."/>
            <person name="Ma J."/>
        </authorList>
    </citation>
    <scope>NUCLEOTIDE SEQUENCE [LARGE SCALE GENOMIC DNA]</scope>
    <source>
        <strain evidence="9">CCM 8604</strain>
    </source>
</reference>
<dbReference type="PRINTS" id="PR00132">
    <property type="entry name" value="GLHYDRLASE2"/>
</dbReference>
<dbReference type="InterPro" id="IPR036156">
    <property type="entry name" value="Beta-gal/glucu_dom_sf"/>
</dbReference>
<name>A0ABW2Y3Y6_9BIFI</name>
<evidence type="ECO:0000259" key="6">
    <source>
        <dbReference type="Pfam" id="PF16355"/>
    </source>
</evidence>
<dbReference type="EMBL" id="JBHTHQ010000006">
    <property type="protein sequence ID" value="MFD0704234.1"/>
    <property type="molecule type" value="Genomic_DNA"/>
</dbReference>
<sequence length="868" mass="95861">MQAVDFNAGWAFRRINGELDKTDGEFAPVELPHDAMLYEQRSELASSGTNGSWFEGADYEYVKRFNGTELAPSDGSHVELEFEGVYHNAEVWLNSEKLAFRPYGYTNFYVDLSSKLVRSDDNVLKVIARNNDQPNSRWYSGAGIYRPVKVWTAASDKERLSQNPVFVRTVDAVQGGMSRIEVSVDATAAGVATVAVNGTDVRETITLEADSKGASGAKFIDIPNSQLWDLDTPHLYTLTVSYESENGARDEFSTTFGIRTLEWGDKGFLLNGKRVIIQGACIHHDNGVLGAATFAEAEERRVRLLKDTGYNAIRSAHNPISKALLEACDHQGVLVMDEYIDHWYIHKTQHDYVDYFDEWWKTDLYDMVMKDRNHPSVVLYSTGNEVAETAQERGIKLTQELTNFLHSLDNTRPVTCGINIFFNFLNKIGFGQYSDEKAAKEAEAAEKRKAAGEGEAVKHEATGSEFFNQMAGIMGADFMKIGASMPPCDWVTKDAFAAMDIAGYNYGINRYKHDLKKYPHRLILGSETFCSDAYKFRELAKREPRLVGDFVWAGMDYLGETGVGGWEYEDYAPRDQRCGWLTAGSGRVDLIGNPLGEALYTRVALEAPKADGTPDRGPYLAVVPVNHTKDKHSPSAWKMSNAVVSWAWEGCEGKPARVEVYARAAQVALLVNGKEVERKKMSGNCVARFDTVWKPGAVEAVSYDASGKELGRFALKSSEGETVLTASVDERGSESGVRTHEGKSVKFINVDYTDESGIVKPLERSEITATVEGEGARLLGFGSAAPYNEYAYVGTTSDTYYGRTLAVVEVTDGKPATVKFSDKRGRLAVVEVNDDAAGTGMVEVGTAETRAVCLTVRDEKGRETSAKL</sequence>
<proteinExistence type="inferred from homology"/>
<evidence type="ECO:0000256" key="1">
    <source>
        <dbReference type="ARBA" id="ARBA00007401"/>
    </source>
</evidence>
<protein>
    <submittedName>
        <fullName evidence="8">Glycoside hydrolase family 2 TIM barrel-domain containing protein</fullName>
    </submittedName>
</protein>
<feature type="domain" description="Glycoside hydrolase family 2 immunoglobulin-like beta-sandwich" evidence="4">
    <location>
        <begin position="191"/>
        <end position="259"/>
    </location>
</feature>
<dbReference type="Pfam" id="PF16355">
    <property type="entry name" value="DUF4982"/>
    <property type="match status" value="1"/>
</dbReference>
<evidence type="ECO:0000313" key="8">
    <source>
        <dbReference type="EMBL" id="MFD0704234.1"/>
    </source>
</evidence>
<dbReference type="InterPro" id="IPR013783">
    <property type="entry name" value="Ig-like_fold"/>
</dbReference>
<dbReference type="SUPFAM" id="SSF51445">
    <property type="entry name" value="(Trans)glycosidases"/>
    <property type="match status" value="1"/>
</dbReference>
<keyword evidence="9" id="KW-1185">Reference proteome</keyword>
<dbReference type="PANTHER" id="PTHR42732">
    <property type="entry name" value="BETA-GALACTOSIDASE"/>
    <property type="match status" value="1"/>
</dbReference>
<organism evidence="8 9">
    <name type="scientific">Alloscardovia venturai</name>
    <dbReference type="NCBI Taxonomy" id="1769421"/>
    <lineage>
        <taxon>Bacteria</taxon>
        <taxon>Bacillati</taxon>
        <taxon>Actinomycetota</taxon>
        <taxon>Actinomycetes</taxon>
        <taxon>Bifidobacteriales</taxon>
        <taxon>Bifidobacteriaceae</taxon>
        <taxon>Alloscardovia</taxon>
    </lineage>
</organism>
<dbReference type="InterPro" id="IPR006103">
    <property type="entry name" value="Glyco_hydro_2_cat"/>
</dbReference>